<dbReference type="AlphaFoldDB" id="A0A318H5E0"/>
<feature type="chain" id="PRO_5016423472" evidence="2">
    <location>
        <begin position="30"/>
        <end position="100"/>
    </location>
</feature>
<feature type="compositionally biased region" description="Low complexity" evidence="1">
    <location>
        <begin position="76"/>
        <end position="85"/>
    </location>
</feature>
<name>A0A318H5E0_9MYCO</name>
<reference evidence="4" key="1">
    <citation type="submission" date="2018-05" db="EMBL/GenBank/DDBJ databases">
        <authorList>
            <person name="Deangelis K."/>
            <person name="Huntemann M."/>
            <person name="Clum A."/>
            <person name="Pillay M."/>
            <person name="Palaniappan K."/>
            <person name="Varghese N."/>
            <person name="Mikhailova N."/>
            <person name="Stamatis D."/>
            <person name="Reddy T."/>
            <person name="Daum C."/>
            <person name="Shapiro N."/>
            <person name="Ivanova N."/>
            <person name="Kyrpides N."/>
            <person name="Woyke T."/>
        </authorList>
    </citation>
    <scope>NUCLEOTIDE SEQUENCE [LARGE SCALE GENOMIC DNA]</scope>
    <source>
        <strain evidence="4">GAS496</strain>
    </source>
</reference>
<dbReference type="Proteomes" id="UP000247781">
    <property type="component" value="Unassembled WGS sequence"/>
</dbReference>
<evidence type="ECO:0000313" key="4">
    <source>
        <dbReference type="Proteomes" id="UP000247781"/>
    </source>
</evidence>
<dbReference type="OrthoDB" id="9934243at2"/>
<evidence type="ECO:0000256" key="2">
    <source>
        <dbReference type="SAM" id="SignalP"/>
    </source>
</evidence>
<organism evidence="3 4">
    <name type="scientific">Mycolicibacterium moriokaense</name>
    <dbReference type="NCBI Taxonomy" id="39691"/>
    <lineage>
        <taxon>Bacteria</taxon>
        <taxon>Bacillati</taxon>
        <taxon>Actinomycetota</taxon>
        <taxon>Actinomycetes</taxon>
        <taxon>Mycobacteriales</taxon>
        <taxon>Mycobacteriaceae</taxon>
        <taxon>Mycolicibacterium</taxon>
    </lineage>
</organism>
<feature type="region of interest" description="Disordered" evidence="1">
    <location>
        <begin position="40"/>
        <end position="100"/>
    </location>
</feature>
<dbReference type="RefSeq" id="WP_146221114.1">
    <property type="nucleotide sequence ID" value="NZ_QJJU01000041.1"/>
</dbReference>
<keyword evidence="2" id="KW-0732">Signal</keyword>
<evidence type="ECO:0000313" key="3">
    <source>
        <dbReference type="EMBL" id="PXW99164.1"/>
    </source>
</evidence>
<proteinExistence type="predicted"/>
<keyword evidence="4" id="KW-1185">Reference proteome</keyword>
<reference evidence="3 4" key="2">
    <citation type="submission" date="2018-06" db="EMBL/GenBank/DDBJ databases">
        <title>Sequencing of bacterial isolates from soil warming experiment in Harvard Forest, Massachusetts, USA.</title>
        <authorList>
            <person name="Deangelis K.PhD."/>
        </authorList>
    </citation>
    <scope>NUCLEOTIDE SEQUENCE [LARGE SCALE GENOMIC DNA]</scope>
    <source>
        <strain evidence="3 4">GAS496</strain>
    </source>
</reference>
<dbReference type="EMBL" id="QJJU01000041">
    <property type="protein sequence ID" value="PXW99164.1"/>
    <property type="molecule type" value="Genomic_DNA"/>
</dbReference>
<comment type="caution">
    <text evidence="3">The sequence shown here is derived from an EMBL/GenBank/DDBJ whole genome shotgun (WGS) entry which is preliminary data.</text>
</comment>
<gene>
    <name evidence="3" type="ORF">C8E89_14126</name>
</gene>
<feature type="signal peptide" evidence="2">
    <location>
        <begin position="1"/>
        <end position="29"/>
    </location>
</feature>
<feature type="compositionally biased region" description="Gly residues" evidence="1">
    <location>
        <begin position="86"/>
        <end position="100"/>
    </location>
</feature>
<accession>A0A318H5E0</accession>
<sequence>MQVRKSGVAAIFAATTVAVGITAAPIAIADTCDPTATVCQGGDVQTNTSSPDYAPTVSAADDQYPYDSDWYFNSPGGNNNSSSTHSGGGSSGGGGGGGHH</sequence>
<protein>
    <submittedName>
        <fullName evidence="3">Uncharacterized protein</fullName>
    </submittedName>
</protein>
<evidence type="ECO:0000256" key="1">
    <source>
        <dbReference type="SAM" id="MobiDB-lite"/>
    </source>
</evidence>